<dbReference type="EMBL" id="CCEJ010000004">
    <property type="protein sequence ID" value="CDR33867.1"/>
    <property type="molecule type" value="Genomic_DNA"/>
</dbReference>
<reference evidence="1" key="2">
    <citation type="submission" date="2014-09" db="EMBL/GenBank/DDBJ databases">
        <title>Criblamydia sequanensis harbors a mega-plasmid encoding arsenite resistance.</title>
        <authorList>
            <person name="Bertelli C."/>
            <person name="Goesmann A."/>
            <person name="Greub G."/>
        </authorList>
    </citation>
    <scope>NUCLEOTIDE SEQUENCE [LARGE SCALE GENOMIC DNA]</scope>
    <source>
        <strain evidence="1">CRIB-18</strain>
    </source>
</reference>
<reference evidence="1" key="1">
    <citation type="submission" date="2013-12" db="EMBL/GenBank/DDBJ databases">
        <authorList>
            <person name="Linke B."/>
        </authorList>
    </citation>
    <scope>NUCLEOTIDE SEQUENCE [LARGE SCALE GENOMIC DNA]</scope>
    <source>
        <strain evidence="1">CRIB-18</strain>
    </source>
</reference>
<gene>
    <name evidence="1" type="ORF">CSEC_1041</name>
</gene>
<dbReference type="RefSeq" id="WP_041017404.1">
    <property type="nucleotide sequence ID" value="NZ_CCEJ010000004.1"/>
</dbReference>
<protein>
    <submittedName>
        <fullName evidence="1">Uncharacterized protein</fullName>
    </submittedName>
</protein>
<dbReference type="Proteomes" id="UP000031552">
    <property type="component" value="Unassembled WGS sequence"/>
</dbReference>
<dbReference type="AlphaFoldDB" id="A0A090CYT3"/>
<name>A0A090CYT3_9BACT</name>
<comment type="caution">
    <text evidence="1">The sequence shown here is derived from an EMBL/GenBank/DDBJ whole genome shotgun (WGS) entry which is preliminary data.</text>
</comment>
<evidence type="ECO:0000313" key="1">
    <source>
        <dbReference type="EMBL" id="CDR33867.1"/>
    </source>
</evidence>
<keyword evidence="2" id="KW-1185">Reference proteome</keyword>
<proteinExistence type="predicted"/>
<accession>A0A090CYT3</accession>
<organism evidence="1 2">
    <name type="scientific">Candidatus Criblamydia sequanensis CRIB-18</name>
    <dbReference type="NCBI Taxonomy" id="1437425"/>
    <lineage>
        <taxon>Bacteria</taxon>
        <taxon>Pseudomonadati</taxon>
        <taxon>Chlamydiota</taxon>
        <taxon>Chlamydiia</taxon>
        <taxon>Parachlamydiales</taxon>
        <taxon>Candidatus Criblamydiaceae</taxon>
        <taxon>Candidatus Criblamydia</taxon>
    </lineage>
</organism>
<evidence type="ECO:0000313" key="2">
    <source>
        <dbReference type="Proteomes" id="UP000031552"/>
    </source>
</evidence>
<sequence length="82" mass="9352">MRRIETLFDKATGVFILGVGFINLVSDEDPALQNSWNNSDPKIPANFKSLEDKLKAASFFLRQALKNFESDTYKEAFHLLEV</sequence>